<feature type="region of interest" description="Disordered" evidence="1">
    <location>
        <begin position="110"/>
        <end position="169"/>
    </location>
</feature>
<feature type="region of interest" description="Disordered" evidence="1">
    <location>
        <begin position="1"/>
        <end position="33"/>
    </location>
</feature>
<name>A0ABQ8FJA0_9FUNG</name>
<sequence>MTQRGQRPERTIYAPPHLRHAQTTASVASDTSRTTAIGVSQSTANGNGMAAPIIPSAGLGVKHAWQSAKSDRRSEQLHAQPRRPLRSEEHASALRFPQAARKPILESIAAVGSSHSTSLSTTTSTVKSNQDSMINNGSGRVCSSESDHPPLQNDSASRGGTNNGHRGHGRTFEIELDRESIHDRGCKTNANHRGGGSNEDRGAFNRRGASPDNKNTPGGGNGKGRCRDSRGRGRGRGHNHSKGRDVISNYPDLDHTDQHDRRDSDLAEAAQSHQEAPTQNQHSSAQLAKTDKLSLDQRMGPPPMRAAFSPGSAISPPKFSNDARNENAASGWPSLSPKSLPQYSSKDLIRTDHRRTVSTAATKDWEPGSRSVGKSNFSQSKELDRPSSETHSASILALPSRPNQATIDLSHKQRHRRLTSPPITHPKSPAEQELYVTVRVSPALSHRGVELENKPLTQDSTLHHPDHEKLDQKIGSRGRGCGWNNGRGISRSRDRHQTTPIEGNGQGSRHNQRDTSYNGDTDRFKKTQLPARPAVTASQKKSESMLSEGLFLTGINDVCPASTATLKSEGDNNNAGDITLESSKEPQATNPETITSSWTFDSIGKNVDWADID</sequence>
<feature type="compositionally biased region" description="Low complexity" evidence="1">
    <location>
        <begin position="113"/>
        <end position="125"/>
    </location>
</feature>
<comment type="caution">
    <text evidence="2">The sequence shown here is derived from an EMBL/GenBank/DDBJ whole genome shotgun (WGS) entry which is preliminary data.</text>
</comment>
<evidence type="ECO:0000256" key="1">
    <source>
        <dbReference type="SAM" id="MobiDB-lite"/>
    </source>
</evidence>
<feature type="compositionally biased region" description="Polar residues" evidence="1">
    <location>
        <begin position="565"/>
        <end position="576"/>
    </location>
</feature>
<evidence type="ECO:0008006" key="4">
    <source>
        <dbReference type="Google" id="ProtNLM"/>
    </source>
</evidence>
<feature type="compositionally biased region" description="Polar residues" evidence="1">
    <location>
        <begin position="271"/>
        <end position="287"/>
    </location>
</feature>
<evidence type="ECO:0000313" key="2">
    <source>
        <dbReference type="EMBL" id="KAH6599233.1"/>
    </source>
</evidence>
<dbReference type="EMBL" id="JAFCIX010000074">
    <property type="protein sequence ID" value="KAH6599233.1"/>
    <property type="molecule type" value="Genomic_DNA"/>
</dbReference>
<feature type="compositionally biased region" description="Basic residues" evidence="1">
    <location>
        <begin position="232"/>
        <end position="241"/>
    </location>
</feature>
<feature type="compositionally biased region" description="Polar residues" evidence="1">
    <location>
        <begin position="585"/>
        <end position="596"/>
    </location>
</feature>
<dbReference type="Proteomes" id="UP001648503">
    <property type="component" value="Unassembled WGS sequence"/>
</dbReference>
<feature type="compositionally biased region" description="Polar residues" evidence="1">
    <location>
        <begin position="21"/>
        <end position="33"/>
    </location>
</feature>
<protein>
    <recommendedName>
        <fullName evidence="4">AGC-kinase C-terminal domain-containing protein</fullName>
    </recommendedName>
</protein>
<feature type="region of interest" description="Disordered" evidence="1">
    <location>
        <begin position="565"/>
        <end position="596"/>
    </location>
</feature>
<feature type="compositionally biased region" description="Polar residues" evidence="1">
    <location>
        <begin position="126"/>
        <end position="144"/>
    </location>
</feature>
<keyword evidence="3" id="KW-1185">Reference proteome</keyword>
<feature type="compositionally biased region" description="Polar residues" evidence="1">
    <location>
        <begin position="336"/>
        <end position="345"/>
    </location>
</feature>
<feature type="region of interest" description="Disordered" evidence="1">
    <location>
        <begin position="457"/>
        <end position="541"/>
    </location>
</feature>
<gene>
    <name evidence="2" type="ORF">BASA50_003176</name>
</gene>
<feature type="region of interest" description="Disordered" evidence="1">
    <location>
        <begin position="61"/>
        <end position="98"/>
    </location>
</feature>
<reference evidence="2 3" key="1">
    <citation type="submission" date="2021-02" db="EMBL/GenBank/DDBJ databases">
        <title>Variation within the Batrachochytrium salamandrivorans European outbreak.</title>
        <authorList>
            <person name="Kelly M."/>
            <person name="Pasmans F."/>
            <person name="Shea T.P."/>
            <person name="Munoz J.F."/>
            <person name="Carranza S."/>
            <person name="Cuomo C.A."/>
            <person name="Martel A."/>
        </authorList>
    </citation>
    <scope>NUCLEOTIDE SEQUENCE [LARGE SCALE GENOMIC DNA]</scope>
    <source>
        <strain evidence="2 3">AMFP18/2</strain>
    </source>
</reference>
<feature type="compositionally biased region" description="Basic and acidic residues" evidence="1">
    <location>
        <begin position="1"/>
        <end position="10"/>
    </location>
</feature>
<organism evidence="2 3">
    <name type="scientific">Batrachochytrium salamandrivorans</name>
    <dbReference type="NCBI Taxonomy" id="1357716"/>
    <lineage>
        <taxon>Eukaryota</taxon>
        <taxon>Fungi</taxon>
        <taxon>Fungi incertae sedis</taxon>
        <taxon>Chytridiomycota</taxon>
        <taxon>Chytridiomycota incertae sedis</taxon>
        <taxon>Chytridiomycetes</taxon>
        <taxon>Rhizophydiales</taxon>
        <taxon>Rhizophydiales incertae sedis</taxon>
        <taxon>Batrachochytrium</taxon>
    </lineage>
</organism>
<evidence type="ECO:0000313" key="3">
    <source>
        <dbReference type="Proteomes" id="UP001648503"/>
    </source>
</evidence>
<feature type="region of interest" description="Disordered" evidence="1">
    <location>
        <begin position="185"/>
        <end position="404"/>
    </location>
</feature>
<feature type="compositionally biased region" description="Basic and acidic residues" evidence="1">
    <location>
        <begin position="461"/>
        <end position="474"/>
    </location>
</feature>
<proteinExistence type="predicted"/>
<feature type="compositionally biased region" description="Basic and acidic residues" evidence="1">
    <location>
        <begin position="252"/>
        <end position="265"/>
    </location>
</feature>
<accession>A0ABQ8FJA0</accession>